<name>A0AAV1WKI3_LUPLU</name>
<reference evidence="1 2" key="1">
    <citation type="submission" date="2024-03" db="EMBL/GenBank/DDBJ databases">
        <authorList>
            <person name="Martinez-Hernandez J."/>
        </authorList>
    </citation>
    <scope>NUCLEOTIDE SEQUENCE [LARGE SCALE GENOMIC DNA]</scope>
</reference>
<proteinExistence type="predicted"/>
<dbReference type="AlphaFoldDB" id="A0AAV1WKI3"/>
<comment type="caution">
    <text evidence="1">The sequence shown here is derived from an EMBL/GenBank/DDBJ whole genome shotgun (WGS) entry which is preliminary data.</text>
</comment>
<accession>A0AAV1WKI3</accession>
<dbReference type="Proteomes" id="UP001497480">
    <property type="component" value="Unassembled WGS sequence"/>
</dbReference>
<evidence type="ECO:0000313" key="1">
    <source>
        <dbReference type="EMBL" id="CAL0309767.1"/>
    </source>
</evidence>
<keyword evidence="2" id="KW-1185">Reference proteome</keyword>
<dbReference type="EMBL" id="CAXHTB010000007">
    <property type="protein sequence ID" value="CAL0309767.1"/>
    <property type="molecule type" value="Genomic_DNA"/>
</dbReference>
<evidence type="ECO:0000313" key="2">
    <source>
        <dbReference type="Proteomes" id="UP001497480"/>
    </source>
</evidence>
<protein>
    <submittedName>
        <fullName evidence="1">Uncharacterized protein</fullName>
    </submittedName>
</protein>
<gene>
    <name evidence="1" type="ORF">LLUT_LOCUS10827</name>
</gene>
<sequence>MPLLHCHIGLFDALVLVGKIIVWSIDGCTIKNIIQVLRWSAYGGEPCKDSKNLDISILGLDG</sequence>
<organism evidence="1 2">
    <name type="scientific">Lupinus luteus</name>
    <name type="common">European yellow lupine</name>
    <dbReference type="NCBI Taxonomy" id="3873"/>
    <lineage>
        <taxon>Eukaryota</taxon>
        <taxon>Viridiplantae</taxon>
        <taxon>Streptophyta</taxon>
        <taxon>Embryophyta</taxon>
        <taxon>Tracheophyta</taxon>
        <taxon>Spermatophyta</taxon>
        <taxon>Magnoliopsida</taxon>
        <taxon>eudicotyledons</taxon>
        <taxon>Gunneridae</taxon>
        <taxon>Pentapetalae</taxon>
        <taxon>rosids</taxon>
        <taxon>fabids</taxon>
        <taxon>Fabales</taxon>
        <taxon>Fabaceae</taxon>
        <taxon>Papilionoideae</taxon>
        <taxon>50 kb inversion clade</taxon>
        <taxon>genistoids sensu lato</taxon>
        <taxon>core genistoids</taxon>
        <taxon>Genisteae</taxon>
        <taxon>Lupinus</taxon>
    </lineage>
</organism>